<dbReference type="Gene3D" id="2.40.128.260">
    <property type="entry name" value="Type IV secretion system, VirB10/TraB/TrbI"/>
    <property type="match status" value="1"/>
</dbReference>
<comment type="similarity">
    <text evidence="2">Belongs to the TrbI/VirB10 family.</text>
</comment>
<comment type="caution">
    <text evidence="7">The sequence shown here is derived from an EMBL/GenBank/DDBJ whole genome shotgun (WGS) entry which is preliminary data.</text>
</comment>
<organism evidence="7 8">
    <name type="scientific">Candidatus Aquirickettsiella gammari</name>
    <dbReference type="NCBI Taxonomy" id="2016198"/>
    <lineage>
        <taxon>Bacteria</taxon>
        <taxon>Pseudomonadati</taxon>
        <taxon>Pseudomonadota</taxon>
        <taxon>Gammaproteobacteria</taxon>
        <taxon>Legionellales</taxon>
        <taxon>Coxiellaceae</taxon>
        <taxon>Candidatus Aquirickettsiella</taxon>
    </lineage>
</organism>
<evidence type="ECO:0000256" key="3">
    <source>
        <dbReference type="ARBA" id="ARBA00022692"/>
    </source>
</evidence>
<evidence type="ECO:0000256" key="4">
    <source>
        <dbReference type="ARBA" id="ARBA00022989"/>
    </source>
</evidence>
<reference evidence="7 8" key="2">
    <citation type="journal article" date="2018" name="J. Invertebr. Pathol.">
        <title>'Candidatus Aquirickettsiella gammari' (Gammaproteobacteria: Legionellales: Coxiellaceae): A bacterial pathogen of the freshwater crustacean Gammarus fossarum (Malacostraca: Amphipoda).</title>
        <authorList>
            <person name="Bojko J."/>
            <person name="Dunn A.M."/>
            <person name="Stebbing P.D."/>
            <person name="van Aerle R."/>
            <person name="Bacela-Spychalska K."/>
            <person name="Bean T.P."/>
            <person name="Urrutia A."/>
            <person name="Stentiford G.D."/>
        </authorList>
    </citation>
    <scope>NUCLEOTIDE SEQUENCE [LARGE SCALE GENOMIC DNA]</scope>
    <source>
        <strain evidence="7">RA15029</strain>
    </source>
</reference>
<dbReference type="AlphaFoldDB" id="A0A370CGJ5"/>
<name>A0A370CGJ5_9COXI</name>
<gene>
    <name evidence="7" type="ORF">CFE62_006015</name>
</gene>
<dbReference type="EMBL" id="NMOS02000020">
    <property type="protein sequence ID" value="RDH39993.1"/>
    <property type="molecule type" value="Genomic_DNA"/>
</dbReference>
<dbReference type="Pfam" id="PF03743">
    <property type="entry name" value="TrbI"/>
    <property type="match status" value="1"/>
</dbReference>
<proteinExistence type="inferred from homology"/>
<evidence type="ECO:0000256" key="2">
    <source>
        <dbReference type="ARBA" id="ARBA00010265"/>
    </source>
</evidence>
<dbReference type="InterPro" id="IPR005498">
    <property type="entry name" value="T4SS_VirB10/TraB/TrbI"/>
</dbReference>
<sequence length="364" mass="39664">MGRLNMNPQEPESDVIQTAAKWSKVSKKKFKDYSYIRLGAVGVVIFLFFMLPDNHPKTKAPSSDNSINNDYRNALNENLMRLKAMQADKSAVSSSEPINQAFNDANSSKEYLARKNAPTTMYPKTEASNKEIENHGQGTNENFANTPSKTETVEANTITHPEYTIVSGELLPAVLETAINSDLPGMVRAVVSQATYSYTGERVLIPSGSRLMGQYTSSVTQGQNRVMVIWNRIILPNGITIQLDSPSTDVLGRAGQGADSVNTHFFARFSESALLSLIGAGSATTGVNNQDQNNSSAQYRAAIAQSFQQSAEQSLQGNFAIKPTLQVHQGTAIHVFVAKDLSFYQVLKRSGAPAGTLPVFMTRD</sequence>
<evidence type="ECO:0000313" key="7">
    <source>
        <dbReference type="EMBL" id="RDH39993.1"/>
    </source>
</evidence>
<keyword evidence="8" id="KW-1185">Reference proteome</keyword>
<evidence type="ECO:0000256" key="5">
    <source>
        <dbReference type="ARBA" id="ARBA00023136"/>
    </source>
</evidence>
<dbReference type="InterPro" id="IPR042217">
    <property type="entry name" value="T4SS_VirB10/TrbI"/>
</dbReference>
<keyword evidence="4 6" id="KW-1133">Transmembrane helix</keyword>
<comment type="subcellular location">
    <subcellularLocation>
        <location evidence="1">Membrane</location>
        <topology evidence="1">Single-pass membrane protein</topology>
    </subcellularLocation>
</comment>
<evidence type="ECO:0008006" key="9">
    <source>
        <dbReference type="Google" id="ProtNLM"/>
    </source>
</evidence>
<dbReference type="CDD" id="cd16429">
    <property type="entry name" value="VirB10"/>
    <property type="match status" value="1"/>
</dbReference>
<protein>
    <recommendedName>
        <fullName evidence="9">TrbI/VirB10 family protein</fullName>
    </recommendedName>
</protein>
<accession>A0A370CGJ5</accession>
<dbReference type="GO" id="GO:0016020">
    <property type="term" value="C:membrane"/>
    <property type="evidence" value="ECO:0007669"/>
    <property type="project" value="UniProtKB-SubCell"/>
</dbReference>
<evidence type="ECO:0000256" key="6">
    <source>
        <dbReference type="SAM" id="Phobius"/>
    </source>
</evidence>
<dbReference type="Proteomes" id="UP000226429">
    <property type="component" value="Unassembled WGS sequence"/>
</dbReference>
<evidence type="ECO:0000256" key="1">
    <source>
        <dbReference type="ARBA" id="ARBA00004167"/>
    </source>
</evidence>
<reference evidence="7 8" key="1">
    <citation type="journal article" date="2017" name="Int. J. Syst. Evol. Microbiol.">
        <title>Aquarickettsiella crustaci n. gen. n. sp. (Gammaproteobacteria: Legionellales: Coxiellaceae); a bacterial pathogen of the freshwater crustacean: Gammarus fossarum (Malacostraca: Amphipoda).</title>
        <authorList>
            <person name="Bojko J."/>
            <person name="Dunn A.M."/>
            <person name="Stebbing P.D."/>
            <person name="Van Aerle R."/>
            <person name="Bacela-Spychalska K."/>
            <person name="Bean T.P."/>
            <person name="Stentiford G.D."/>
        </authorList>
    </citation>
    <scope>NUCLEOTIDE SEQUENCE [LARGE SCALE GENOMIC DNA]</scope>
    <source>
        <strain evidence="7">RA15029</strain>
    </source>
</reference>
<feature type="transmembrane region" description="Helical" evidence="6">
    <location>
        <begin position="34"/>
        <end position="51"/>
    </location>
</feature>
<keyword evidence="3 6" id="KW-0812">Transmembrane</keyword>
<keyword evidence="5 6" id="KW-0472">Membrane</keyword>
<evidence type="ECO:0000313" key="8">
    <source>
        <dbReference type="Proteomes" id="UP000226429"/>
    </source>
</evidence>